<evidence type="ECO:0000313" key="7">
    <source>
        <dbReference type="EMBL" id="AXF56516.1"/>
    </source>
</evidence>
<feature type="signal peptide" evidence="5">
    <location>
        <begin position="1"/>
        <end position="20"/>
    </location>
</feature>
<dbReference type="GO" id="GO:0043190">
    <property type="term" value="C:ATP-binding cassette (ABC) transporter complex"/>
    <property type="evidence" value="ECO:0007669"/>
    <property type="project" value="InterPro"/>
</dbReference>
<dbReference type="AlphaFoldDB" id="A0A345BZY5"/>
<keyword evidence="3 5" id="KW-0732">Signal</keyword>
<organism evidence="7 8">
    <name type="scientific">Salicibibacter kimchii</name>
    <dbReference type="NCBI Taxonomy" id="2099786"/>
    <lineage>
        <taxon>Bacteria</taxon>
        <taxon>Bacillati</taxon>
        <taxon>Bacillota</taxon>
        <taxon>Bacilli</taxon>
        <taxon>Bacillales</taxon>
        <taxon>Bacillaceae</taxon>
        <taxon>Salicibibacter</taxon>
    </lineage>
</organism>
<protein>
    <submittedName>
        <fullName evidence="7">Peptide-binding protein</fullName>
    </submittedName>
</protein>
<dbReference type="KEGG" id="rue:DT065_11105"/>
<dbReference type="Gene3D" id="3.10.105.10">
    <property type="entry name" value="Dipeptide-binding Protein, Domain 3"/>
    <property type="match status" value="1"/>
</dbReference>
<evidence type="ECO:0000256" key="5">
    <source>
        <dbReference type="SAM" id="SignalP"/>
    </source>
</evidence>
<feature type="domain" description="Solute-binding protein family 5" evidence="6">
    <location>
        <begin position="104"/>
        <end position="478"/>
    </location>
</feature>
<dbReference type="GO" id="GO:0015833">
    <property type="term" value="P:peptide transport"/>
    <property type="evidence" value="ECO:0007669"/>
    <property type="project" value="TreeGrafter"/>
</dbReference>
<evidence type="ECO:0000259" key="6">
    <source>
        <dbReference type="Pfam" id="PF00496"/>
    </source>
</evidence>
<dbReference type="InterPro" id="IPR039424">
    <property type="entry name" value="SBP_5"/>
</dbReference>
<feature type="chain" id="PRO_5039496627" evidence="5">
    <location>
        <begin position="21"/>
        <end position="557"/>
    </location>
</feature>
<evidence type="ECO:0000313" key="8">
    <source>
        <dbReference type="Proteomes" id="UP000252100"/>
    </source>
</evidence>
<evidence type="ECO:0000256" key="1">
    <source>
        <dbReference type="ARBA" id="ARBA00005695"/>
    </source>
</evidence>
<dbReference type="RefSeq" id="WP_114373370.1">
    <property type="nucleotide sequence ID" value="NZ_CP031092.1"/>
</dbReference>
<dbReference type="Gene3D" id="3.40.190.10">
    <property type="entry name" value="Periplasmic binding protein-like II"/>
    <property type="match status" value="1"/>
</dbReference>
<dbReference type="EMBL" id="CP031092">
    <property type="protein sequence ID" value="AXF56516.1"/>
    <property type="molecule type" value="Genomic_DNA"/>
</dbReference>
<proteinExistence type="inferred from homology"/>
<evidence type="ECO:0000256" key="3">
    <source>
        <dbReference type="ARBA" id="ARBA00022729"/>
    </source>
</evidence>
<sequence>MRKKEYVLFLAMVLTLGLLAACNGADEDADTDAGEDAAVDEENGDEGEEDGEAAGEPQEGGEIIVGMQGDPNDLHSAYAADTQSTDVTRMIHAAVTTHNADMEMAPELAVDMPEVSDDGLTYTIELHDDVYFHDGEQLTADDVVFTYEVFMDEDYTGPRTTPFERVESVEATGEHEVTIELSEPDASLESSALTYEIMPEHILGDVPADEQEEHEFSTSEAVVGAGPFSLEEWDYGTSLTLEAHEDYHLDGPYLDAVTLRIAEDANALLAMLQAGEVDHANIRPQDVETANAIDDVNVVAEDGYNYNYIGWNHDRPPFDDPDVRRAMTMAIDREAIIDGVLQGHAEIAHFPHHPMSWAYSDDVDEIPFDPDGAIELLEEAGFEQNDEGQMEYEGEPFSFELLTNQESHARVDWVVVVQEMLAEIGIDVQTDTMEFGAYLDRIQTPNYDFDAIAGAWSLAIYPDPEPLFHSDQYEQGQNNIKYESDAFDELAQDNRSIVDEDERAEAIQEAYGQVAEDQAYTFMYYPDVHQAHREEIQNFQMSPLSEFFKIEEWWLEE</sequence>
<dbReference type="OrthoDB" id="9796817at2"/>
<dbReference type="GO" id="GO:0042597">
    <property type="term" value="C:periplasmic space"/>
    <property type="evidence" value="ECO:0007669"/>
    <property type="project" value="UniProtKB-ARBA"/>
</dbReference>
<keyword evidence="2" id="KW-0813">Transport</keyword>
<dbReference type="PROSITE" id="PS51257">
    <property type="entry name" value="PROKAR_LIPOPROTEIN"/>
    <property type="match status" value="1"/>
</dbReference>
<dbReference type="Proteomes" id="UP000252100">
    <property type="component" value="Chromosome"/>
</dbReference>
<keyword evidence="8" id="KW-1185">Reference proteome</keyword>
<feature type="compositionally biased region" description="Acidic residues" evidence="4">
    <location>
        <begin position="27"/>
        <end position="53"/>
    </location>
</feature>
<dbReference type="GO" id="GO:1904680">
    <property type="term" value="F:peptide transmembrane transporter activity"/>
    <property type="evidence" value="ECO:0007669"/>
    <property type="project" value="TreeGrafter"/>
</dbReference>
<dbReference type="InterPro" id="IPR030678">
    <property type="entry name" value="Peptide/Ni-bd"/>
</dbReference>
<dbReference type="Pfam" id="PF00496">
    <property type="entry name" value="SBP_bac_5"/>
    <property type="match status" value="1"/>
</dbReference>
<dbReference type="InterPro" id="IPR000914">
    <property type="entry name" value="SBP_5_dom"/>
</dbReference>
<dbReference type="PANTHER" id="PTHR30290">
    <property type="entry name" value="PERIPLASMIC BINDING COMPONENT OF ABC TRANSPORTER"/>
    <property type="match status" value="1"/>
</dbReference>
<dbReference type="PIRSF" id="PIRSF002741">
    <property type="entry name" value="MppA"/>
    <property type="match status" value="1"/>
</dbReference>
<evidence type="ECO:0000256" key="4">
    <source>
        <dbReference type="SAM" id="MobiDB-lite"/>
    </source>
</evidence>
<evidence type="ECO:0000256" key="2">
    <source>
        <dbReference type="ARBA" id="ARBA00022448"/>
    </source>
</evidence>
<dbReference type="SUPFAM" id="SSF53850">
    <property type="entry name" value="Periplasmic binding protein-like II"/>
    <property type="match status" value="1"/>
</dbReference>
<name>A0A345BZY5_9BACI</name>
<feature type="region of interest" description="Disordered" evidence="4">
    <location>
        <begin position="27"/>
        <end position="57"/>
    </location>
</feature>
<accession>A0A345BZY5</accession>
<dbReference type="PANTHER" id="PTHR30290:SF9">
    <property type="entry name" value="OLIGOPEPTIDE-BINDING PROTEIN APPA"/>
    <property type="match status" value="1"/>
</dbReference>
<gene>
    <name evidence="7" type="ORF">DT065_11105</name>
</gene>
<dbReference type="Gene3D" id="3.90.76.10">
    <property type="entry name" value="Dipeptide-binding Protein, Domain 1"/>
    <property type="match status" value="1"/>
</dbReference>
<comment type="similarity">
    <text evidence="1">Belongs to the bacterial solute-binding protein 5 family.</text>
</comment>
<reference evidence="7 8" key="1">
    <citation type="journal article" date="2018" name="J. Microbiol.">
        <title>Salicibibacter kimchii gen. nov., sp. nov., a moderately halophilic and alkalitolerant bacterium in the family Bacillaceae, isolated from kimchi.</title>
        <authorList>
            <person name="Jang J.Y."/>
            <person name="Oh Y.J."/>
            <person name="Lim S.K."/>
            <person name="Park H.K."/>
            <person name="Lee C."/>
            <person name="Kim J.Y."/>
            <person name="Lee M.A."/>
            <person name="Choi H.J."/>
        </authorList>
    </citation>
    <scope>NUCLEOTIDE SEQUENCE [LARGE SCALE GENOMIC DNA]</scope>
    <source>
        <strain evidence="7 8">NKC1-1</strain>
    </source>
</reference>